<dbReference type="Proteomes" id="UP000590524">
    <property type="component" value="Unassembled WGS sequence"/>
</dbReference>
<sequence length="44" mass="4498">MTGVLVEVLPETANRPTVLIAVKICVIAPGHEASDIDMGPAPAT</sequence>
<name>A0A7W6PXU3_9SPHN</name>
<organism evidence="1 2">
    <name type="scientific">Sphingobium scionense</name>
    <dbReference type="NCBI Taxonomy" id="1404341"/>
    <lineage>
        <taxon>Bacteria</taxon>
        <taxon>Pseudomonadati</taxon>
        <taxon>Pseudomonadota</taxon>
        <taxon>Alphaproteobacteria</taxon>
        <taxon>Sphingomonadales</taxon>
        <taxon>Sphingomonadaceae</taxon>
        <taxon>Sphingobium</taxon>
    </lineage>
</organism>
<gene>
    <name evidence="1" type="ORF">GGQ90_005729</name>
</gene>
<dbReference type="AlphaFoldDB" id="A0A7W6PXU3"/>
<evidence type="ECO:0000313" key="2">
    <source>
        <dbReference type="Proteomes" id="UP000590524"/>
    </source>
</evidence>
<dbReference type="EMBL" id="JACIEU010000057">
    <property type="protein sequence ID" value="MBB4151915.1"/>
    <property type="molecule type" value="Genomic_DNA"/>
</dbReference>
<protein>
    <submittedName>
        <fullName evidence="1">Uncharacterized protein</fullName>
    </submittedName>
</protein>
<comment type="caution">
    <text evidence="1">The sequence shown here is derived from an EMBL/GenBank/DDBJ whole genome shotgun (WGS) entry which is preliminary data.</text>
</comment>
<proteinExistence type="predicted"/>
<keyword evidence="2" id="KW-1185">Reference proteome</keyword>
<evidence type="ECO:0000313" key="1">
    <source>
        <dbReference type="EMBL" id="MBB4151915.1"/>
    </source>
</evidence>
<dbReference type="RefSeq" id="WP_281391475.1">
    <property type="nucleotide sequence ID" value="NZ_JACIEU010000057.1"/>
</dbReference>
<accession>A0A7W6PXU3</accession>
<reference evidence="1 2" key="1">
    <citation type="submission" date="2020-08" db="EMBL/GenBank/DDBJ databases">
        <title>Genomic Encyclopedia of Type Strains, Phase IV (KMG-IV): sequencing the most valuable type-strain genomes for metagenomic binning, comparative biology and taxonomic classification.</title>
        <authorList>
            <person name="Goeker M."/>
        </authorList>
    </citation>
    <scope>NUCLEOTIDE SEQUENCE [LARGE SCALE GENOMIC DNA]</scope>
    <source>
        <strain evidence="1 2">DSM 19371</strain>
    </source>
</reference>